<dbReference type="GO" id="GO:0003677">
    <property type="term" value="F:DNA binding"/>
    <property type="evidence" value="ECO:0007669"/>
    <property type="project" value="UniProtKB-KW"/>
</dbReference>
<dbReference type="EMBL" id="CP022932">
    <property type="protein sequence ID" value="ASV34108.1"/>
    <property type="molecule type" value="Genomic_DNA"/>
</dbReference>
<name>A0AAC9YH47_9ENTR</name>
<evidence type="ECO:0000313" key="6">
    <source>
        <dbReference type="Proteomes" id="UP000792865"/>
    </source>
</evidence>
<protein>
    <submittedName>
        <fullName evidence="5">Phage repressor protein</fullName>
    </submittedName>
</protein>
<dbReference type="Gene3D" id="1.10.260.40">
    <property type="entry name" value="lambda repressor-like DNA-binding domains"/>
    <property type="match status" value="1"/>
</dbReference>
<feature type="domain" description="HTH cro/C1-type" evidence="4">
    <location>
        <begin position="40"/>
        <end position="96"/>
    </location>
</feature>
<dbReference type="InterPro" id="IPR001387">
    <property type="entry name" value="Cro/C1-type_HTH"/>
</dbReference>
<dbReference type="CDD" id="cd06529">
    <property type="entry name" value="S24_LexA-like"/>
    <property type="match status" value="1"/>
</dbReference>
<keyword evidence="3" id="KW-0804">Transcription</keyword>
<reference evidence="5" key="1">
    <citation type="submission" date="2017-08" db="EMBL/GenBank/DDBJ databases">
        <title>Genome sequence of Candidatus Hamiltonella defensa from Acyrthosiphon pisum strain MI47.</title>
        <authorList>
            <person name="Patel V.A."/>
            <person name="Chevignon G."/>
            <person name="Russell J.A."/>
            <person name="Oliver K.M."/>
        </authorList>
    </citation>
    <scope>NUCLEOTIDE SEQUENCE</scope>
    <source>
        <strain evidence="5">MI47</strain>
    </source>
</reference>
<dbReference type="SMART" id="SM00530">
    <property type="entry name" value="HTH_XRE"/>
    <property type="match status" value="1"/>
</dbReference>
<evidence type="ECO:0000313" key="5">
    <source>
        <dbReference type="EMBL" id="ASV34108.1"/>
    </source>
</evidence>
<proteinExistence type="predicted"/>
<evidence type="ECO:0000256" key="3">
    <source>
        <dbReference type="ARBA" id="ARBA00023163"/>
    </source>
</evidence>
<dbReference type="Pfam" id="PF13443">
    <property type="entry name" value="HTH_26"/>
    <property type="match status" value="1"/>
</dbReference>
<sequence>MRKIYLNLNIICVKVYFEFYIGLKGSNIMGMMTAKLNKNIKKLMAEKGVKSVAELSRRIGMPQPTLHRMLSGEVKSPRLKIIQKIADFFRVEANELLYKDLITSHISIENKTKAYERVEVNAIPFNFCKVPVLGTTQLGGGGYWNPKESSAGHDYGYIIWPTEDRDAFALRCQGESMMPRIQHGEFVVMEPNYKYKPGDEVLVQDDHGQVMVKTFLYQRDDVVHLLSINSNHPPIRLAVPTIEKIIYVAGIAKDSLYYRE</sequence>
<dbReference type="SUPFAM" id="SSF47413">
    <property type="entry name" value="lambda repressor-like DNA-binding domains"/>
    <property type="match status" value="1"/>
</dbReference>
<dbReference type="Pfam" id="PF00717">
    <property type="entry name" value="Peptidase_S24"/>
    <property type="match status" value="1"/>
</dbReference>
<dbReference type="InterPro" id="IPR015927">
    <property type="entry name" value="Peptidase_S24_S26A/B/C"/>
</dbReference>
<evidence type="ECO:0000259" key="4">
    <source>
        <dbReference type="PROSITE" id="PS50943"/>
    </source>
</evidence>
<gene>
    <name evidence="5" type="ORF">CJJ18_09220</name>
</gene>
<evidence type="ECO:0000256" key="2">
    <source>
        <dbReference type="ARBA" id="ARBA00023125"/>
    </source>
</evidence>
<keyword evidence="2" id="KW-0238">DNA-binding</keyword>
<organism evidence="5 6">
    <name type="scientific">Candidatus Williamhamiltonella defendens</name>
    <dbReference type="NCBI Taxonomy" id="138072"/>
    <lineage>
        <taxon>Bacteria</taxon>
        <taxon>Pseudomonadati</taxon>
        <taxon>Pseudomonadota</taxon>
        <taxon>Gammaproteobacteria</taxon>
        <taxon>Enterobacterales</taxon>
        <taxon>Enterobacteriaceae</taxon>
        <taxon>aphid secondary symbionts</taxon>
        <taxon>Candidatus Williamhamiltonella</taxon>
    </lineage>
</organism>
<accession>A0AAC9YH47</accession>
<dbReference type="SUPFAM" id="SSF51306">
    <property type="entry name" value="LexA/Signal peptidase"/>
    <property type="match status" value="1"/>
</dbReference>
<dbReference type="Gene3D" id="2.10.109.10">
    <property type="entry name" value="Umud Fragment, subunit A"/>
    <property type="match status" value="1"/>
</dbReference>
<dbReference type="AlphaFoldDB" id="A0AAC9YH47"/>
<evidence type="ECO:0000256" key="1">
    <source>
        <dbReference type="ARBA" id="ARBA00023015"/>
    </source>
</evidence>
<dbReference type="PANTHER" id="PTHR40661:SF3">
    <property type="entry name" value="FELS-1 PROPHAGE TRANSCRIPTIONAL REGULATOR"/>
    <property type="match status" value="1"/>
</dbReference>
<keyword evidence="1" id="KW-0805">Transcription regulation</keyword>
<dbReference type="PROSITE" id="PS50943">
    <property type="entry name" value="HTH_CROC1"/>
    <property type="match status" value="1"/>
</dbReference>
<dbReference type="InterPro" id="IPR010982">
    <property type="entry name" value="Lambda_DNA-bd_dom_sf"/>
</dbReference>
<dbReference type="PANTHER" id="PTHR40661">
    <property type="match status" value="1"/>
</dbReference>
<dbReference type="InterPro" id="IPR036286">
    <property type="entry name" value="LexA/Signal_pep-like_sf"/>
</dbReference>
<dbReference type="InterPro" id="IPR039418">
    <property type="entry name" value="LexA-like"/>
</dbReference>
<dbReference type="Proteomes" id="UP000792865">
    <property type="component" value="Chromosome"/>
</dbReference>